<evidence type="ECO:0000313" key="1">
    <source>
        <dbReference type="EMBL" id="HAA84033.1"/>
    </source>
</evidence>
<dbReference type="Proteomes" id="UP000257240">
    <property type="component" value="Unassembled WGS sequence"/>
</dbReference>
<sequence>MPNLYQPQLKKRVLKTLEEDPLFKAIETIKTLPPSKVVSFLIGAFLHKDEMVRWKAIACFGVVVKKIADQDIERARVVIRRLMWMLNEESGSMAWGVPEGFAEAMFYSEVLRKEYLSIYVSYIWDPKDERKYKADNYLEFPPAQRGIIWGIGRLAQAKTEDLIERKAHVYVYDHIFSTDKIVSFLSLWSLSQISPDLSILNLDPTPIKQRLEEFKKERFRLLMFDGQDIRYKSSESLVFRV</sequence>
<name>A0A124FKS9_9BACT</name>
<dbReference type="RefSeq" id="WP_051754532.1">
    <property type="nucleotide sequence ID" value="NZ_DAINLL010000009.1"/>
</dbReference>
<dbReference type="EMBL" id="DLVE01000059">
    <property type="protein sequence ID" value="HAA84033.1"/>
    <property type="molecule type" value="Genomic_DNA"/>
</dbReference>
<comment type="caution">
    <text evidence="1">The sequence shown here is derived from an EMBL/GenBank/DDBJ whole genome shotgun (WGS) entry which is preliminary data.</text>
</comment>
<organism evidence="1 2">
    <name type="scientific">Thermodesulfobacterium commune</name>
    <dbReference type="NCBI Taxonomy" id="1741"/>
    <lineage>
        <taxon>Bacteria</taxon>
        <taxon>Pseudomonadati</taxon>
        <taxon>Thermodesulfobacteriota</taxon>
        <taxon>Thermodesulfobacteria</taxon>
        <taxon>Thermodesulfobacteriales</taxon>
        <taxon>Thermodesulfobacteriaceae</taxon>
        <taxon>Thermodesulfobacterium</taxon>
    </lineage>
</organism>
<gene>
    <name evidence="1" type="ORF">DCE01_04545</name>
</gene>
<dbReference type="AlphaFoldDB" id="A0A124FKS9"/>
<proteinExistence type="predicted"/>
<dbReference type="InterPro" id="IPR016024">
    <property type="entry name" value="ARM-type_fold"/>
</dbReference>
<protein>
    <recommendedName>
        <fullName evidence="3">HEAT repeat domain-containing protein</fullName>
    </recommendedName>
</protein>
<reference evidence="1 2" key="1">
    <citation type="journal article" date="2018" name="Nat. Biotechnol.">
        <title>A standardized bacterial taxonomy based on genome phylogeny substantially revises the tree of life.</title>
        <authorList>
            <person name="Parks D.H."/>
            <person name="Chuvochina M."/>
            <person name="Waite D.W."/>
            <person name="Rinke C."/>
            <person name="Skarshewski A."/>
            <person name="Chaumeil P.A."/>
            <person name="Hugenholtz P."/>
        </authorList>
    </citation>
    <scope>NUCLEOTIDE SEQUENCE [LARGE SCALE GENOMIC DNA]</scope>
    <source>
        <strain evidence="1">UBA12529</strain>
    </source>
</reference>
<evidence type="ECO:0000313" key="2">
    <source>
        <dbReference type="Proteomes" id="UP000257240"/>
    </source>
</evidence>
<accession>A0A124FKS9</accession>
<dbReference type="SUPFAM" id="SSF48371">
    <property type="entry name" value="ARM repeat"/>
    <property type="match status" value="1"/>
</dbReference>
<evidence type="ECO:0008006" key="3">
    <source>
        <dbReference type="Google" id="ProtNLM"/>
    </source>
</evidence>
<dbReference type="InterPro" id="IPR054701">
    <property type="entry name" value="DVU0298-like"/>
</dbReference>
<dbReference type="NCBIfam" id="NF045662">
    <property type="entry name" value="DVU0298_fam"/>
    <property type="match status" value="1"/>
</dbReference>